<evidence type="ECO:0000256" key="1">
    <source>
        <dbReference type="ARBA" id="ARBA00004651"/>
    </source>
</evidence>
<evidence type="ECO:0000256" key="6">
    <source>
        <dbReference type="ARBA" id="ARBA00023136"/>
    </source>
</evidence>
<evidence type="ECO:0008006" key="10">
    <source>
        <dbReference type="Google" id="ProtNLM"/>
    </source>
</evidence>
<dbReference type="EMBL" id="BNJK01000001">
    <property type="protein sequence ID" value="GHO95862.1"/>
    <property type="molecule type" value="Genomic_DNA"/>
</dbReference>
<feature type="transmembrane region" description="Helical" evidence="7">
    <location>
        <begin position="78"/>
        <end position="101"/>
    </location>
</feature>
<keyword evidence="6 7" id="KW-0472">Membrane</keyword>
<dbReference type="InterPro" id="IPR052049">
    <property type="entry name" value="Electron_transfer_protein"/>
</dbReference>
<keyword evidence="4 7" id="KW-0812">Transmembrane</keyword>
<dbReference type="InterPro" id="IPR005614">
    <property type="entry name" value="NrfD-like"/>
</dbReference>
<comment type="similarity">
    <text evidence="2">Belongs to the NrfD family.</text>
</comment>
<evidence type="ECO:0000256" key="5">
    <source>
        <dbReference type="ARBA" id="ARBA00022989"/>
    </source>
</evidence>
<dbReference type="PANTHER" id="PTHR34856:SF2">
    <property type="entry name" value="PROTEIN NRFD"/>
    <property type="match status" value="1"/>
</dbReference>
<feature type="transmembrane region" description="Helical" evidence="7">
    <location>
        <begin position="153"/>
        <end position="175"/>
    </location>
</feature>
<organism evidence="8 9">
    <name type="scientific">Reticulibacter mediterranei</name>
    <dbReference type="NCBI Taxonomy" id="2778369"/>
    <lineage>
        <taxon>Bacteria</taxon>
        <taxon>Bacillati</taxon>
        <taxon>Chloroflexota</taxon>
        <taxon>Ktedonobacteria</taxon>
        <taxon>Ktedonobacterales</taxon>
        <taxon>Reticulibacteraceae</taxon>
        <taxon>Reticulibacter</taxon>
    </lineage>
</organism>
<dbReference type="Pfam" id="PF03916">
    <property type="entry name" value="NrfD"/>
    <property type="match status" value="1"/>
</dbReference>
<reference evidence="8" key="1">
    <citation type="submission" date="2020-10" db="EMBL/GenBank/DDBJ databases">
        <title>Taxonomic study of unclassified bacteria belonging to the class Ktedonobacteria.</title>
        <authorList>
            <person name="Yabe S."/>
            <person name="Wang C.M."/>
            <person name="Zheng Y."/>
            <person name="Sakai Y."/>
            <person name="Cavaletti L."/>
            <person name="Monciardini P."/>
            <person name="Donadio S."/>
        </authorList>
    </citation>
    <scope>NUCLEOTIDE SEQUENCE</scope>
    <source>
        <strain evidence="8">ID150040</strain>
    </source>
</reference>
<dbReference type="AlphaFoldDB" id="A0A8J3IS55"/>
<keyword evidence="5 7" id="KW-1133">Transmembrane helix</keyword>
<feature type="transmembrane region" description="Helical" evidence="7">
    <location>
        <begin position="302"/>
        <end position="325"/>
    </location>
</feature>
<feature type="transmembrane region" description="Helical" evidence="7">
    <location>
        <begin position="195"/>
        <end position="216"/>
    </location>
</feature>
<name>A0A8J3IS55_9CHLR</name>
<keyword evidence="9" id="KW-1185">Reference proteome</keyword>
<dbReference type="GO" id="GO:0005886">
    <property type="term" value="C:plasma membrane"/>
    <property type="evidence" value="ECO:0007669"/>
    <property type="project" value="UniProtKB-SubCell"/>
</dbReference>
<dbReference type="RefSeq" id="WP_220206521.1">
    <property type="nucleotide sequence ID" value="NZ_BNJK01000001.1"/>
</dbReference>
<feature type="transmembrane region" description="Helical" evidence="7">
    <location>
        <begin position="113"/>
        <end position="132"/>
    </location>
</feature>
<dbReference type="PANTHER" id="PTHR34856">
    <property type="entry name" value="PROTEIN NRFD"/>
    <property type="match status" value="1"/>
</dbReference>
<dbReference type="Gene3D" id="1.20.1630.10">
    <property type="entry name" value="Formate dehydrogenase/DMSO reductase domain"/>
    <property type="match status" value="1"/>
</dbReference>
<feature type="transmembrane region" description="Helical" evidence="7">
    <location>
        <begin position="337"/>
        <end position="354"/>
    </location>
</feature>
<evidence type="ECO:0000256" key="3">
    <source>
        <dbReference type="ARBA" id="ARBA00022475"/>
    </source>
</evidence>
<keyword evidence="3" id="KW-1003">Cell membrane</keyword>
<evidence type="ECO:0000256" key="4">
    <source>
        <dbReference type="ARBA" id="ARBA00022692"/>
    </source>
</evidence>
<evidence type="ECO:0000313" key="9">
    <source>
        <dbReference type="Proteomes" id="UP000597444"/>
    </source>
</evidence>
<evidence type="ECO:0000313" key="8">
    <source>
        <dbReference type="EMBL" id="GHO95862.1"/>
    </source>
</evidence>
<gene>
    <name evidence="8" type="ORF">KSF_059100</name>
</gene>
<dbReference type="Proteomes" id="UP000597444">
    <property type="component" value="Unassembled WGS sequence"/>
</dbReference>
<feature type="transmembrane region" description="Helical" evidence="7">
    <location>
        <begin position="265"/>
        <end position="281"/>
    </location>
</feature>
<feature type="transmembrane region" description="Helical" evidence="7">
    <location>
        <begin position="228"/>
        <end position="253"/>
    </location>
</feature>
<comment type="subcellular location">
    <subcellularLocation>
        <location evidence="1">Cell membrane</location>
        <topology evidence="1">Multi-pass membrane protein</topology>
    </subcellularLocation>
</comment>
<accession>A0A8J3IS55</accession>
<evidence type="ECO:0000256" key="7">
    <source>
        <dbReference type="SAM" id="Phobius"/>
    </source>
</evidence>
<protein>
    <recommendedName>
        <fullName evidence="10">Polysulfide reductase</fullName>
    </recommendedName>
</protein>
<evidence type="ECO:0000256" key="2">
    <source>
        <dbReference type="ARBA" id="ARBA00008929"/>
    </source>
</evidence>
<proteinExistence type="inferred from homology"/>
<sequence length="378" mass="42095">MEQHRFAKERLLPSIVERIPTVWNALYRLPVGQESTTDLMERLSSLTTGYTPDPEQESQEISYYDYPVLKQPFWHWEIIWYFFLGGLAAGCYVIASIASFFGSKEDRAVVRTGYYLSLLALIPCPLLLMKDLGRPERFLNMLRIFKVKSPMSMGVWGLVGFSLFSGITTIIQAARDGLLGKWWGARLLAALPQKLLALPGSSFAFFIGGYTGVLLAATSVPLWSRSRLLGAIFLSSALSTSTALVSAIIRLAGAPGKTLHKLEKMQWTTLFVEIAGLLAFLRNTGRAARPLVGTGPNEHGPTFWRVEFGLGLLLPWLLQGLALLFNQRTDTEQSNREGRGLLISLLVLLGGYFLRRTIIKAGHVSSRDARTTLWNAQR</sequence>
<comment type="caution">
    <text evidence="8">The sequence shown here is derived from an EMBL/GenBank/DDBJ whole genome shotgun (WGS) entry which is preliminary data.</text>
</comment>